<dbReference type="InterPro" id="IPR029044">
    <property type="entry name" value="Nucleotide-diphossugar_trans"/>
</dbReference>
<accession>A0ABY7AQU0</accession>
<dbReference type="RefSeq" id="WP_268075048.1">
    <property type="nucleotide sequence ID" value="NZ_CP109965.1"/>
</dbReference>
<name>A0ABY7AQU0_9ALTE</name>
<reference evidence="2" key="1">
    <citation type="submission" date="2022-10" db="EMBL/GenBank/DDBJ databases">
        <title>Catenovulum adriacola sp. nov. isolated in the Harbour of Susak.</title>
        <authorList>
            <person name="Schoch T."/>
            <person name="Reich S.J."/>
            <person name="Stoeferle S."/>
            <person name="Flaiz M."/>
            <person name="Kazda M."/>
            <person name="Riedel C.U."/>
            <person name="Duerre P."/>
        </authorList>
    </citation>
    <scope>NUCLEOTIDE SEQUENCE</scope>
    <source>
        <strain evidence="2">TS8</strain>
    </source>
</reference>
<evidence type="ECO:0000313" key="3">
    <source>
        <dbReference type="Proteomes" id="UP001163726"/>
    </source>
</evidence>
<dbReference type="Pfam" id="PF00535">
    <property type="entry name" value="Glycos_transf_2"/>
    <property type="match status" value="1"/>
</dbReference>
<dbReference type="InterPro" id="IPR001173">
    <property type="entry name" value="Glyco_trans_2-like"/>
</dbReference>
<evidence type="ECO:0000313" key="2">
    <source>
        <dbReference type="EMBL" id="WAJ70699.1"/>
    </source>
</evidence>
<dbReference type="EMBL" id="CP109965">
    <property type="protein sequence ID" value="WAJ70699.1"/>
    <property type="molecule type" value="Genomic_DNA"/>
</dbReference>
<gene>
    <name evidence="2" type="ORF">OLW01_02470</name>
</gene>
<dbReference type="PANTHER" id="PTHR22916">
    <property type="entry name" value="GLYCOSYLTRANSFERASE"/>
    <property type="match status" value="1"/>
</dbReference>
<dbReference type="CDD" id="cd00761">
    <property type="entry name" value="Glyco_tranf_GTA_type"/>
    <property type="match status" value="1"/>
</dbReference>
<keyword evidence="3" id="KW-1185">Reference proteome</keyword>
<evidence type="ECO:0000259" key="1">
    <source>
        <dbReference type="Pfam" id="PF00535"/>
    </source>
</evidence>
<feature type="domain" description="Glycosyltransferase 2-like" evidence="1">
    <location>
        <begin position="4"/>
        <end position="155"/>
    </location>
</feature>
<protein>
    <submittedName>
        <fullName evidence="2">Glycosyltransferase family 2 protein</fullName>
    </submittedName>
</protein>
<dbReference type="SUPFAM" id="SSF53448">
    <property type="entry name" value="Nucleotide-diphospho-sugar transferases"/>
    <property type="match status" value="1"/>
</dbReference>
<dbReference type="Gene3D" id="3.90.550.10">
    <property type="entry name" value="Spore Coat Polysaccharide Biosynthesis Protein SpsA, Chain A"/>
    <property type="match status" value="1"/>
</dbReference>
<sequence>MKLSLVIATHNGSKTLPEVLTSYTQQTIPNTLDFHIYVVDNASSDNSKEIIESFQNKLPLTYLYEEKAGKNTALNSAVRQIETDVFLFTDDDVIPNAEFIKNWYQILTEQPEYQIYGGRVNPRYPTEKPSWLTLEWVEMVCFAKSKSKLPTGPVDAGEVFGNNMLVRAELFKHGLFDEHTGPSPTSYGMGSETEFNIRMSTQFNAKAYFSSENNVEHIIHPNQMSLKWIDGRAEKFGRGQAYLEIKYQPYTGPFFKGYPRYLFSKALVSKVKSAFESNPDRKLKLNWDYHETLGRLAAYKMHKNK</sequence>
<dbReference type="Proteomes" id="UP001163726">
    <property type="component" value="Chromosome"/>
</dbReference>
<organism evidence="2 3">
    <name type="scientific">Catenovulum adriaticum</name>
    <dbReference type="NCBI Taxonomy" id="2984846"/>
    <lineage>
        <taxon>Bacteria</taxon>
        <taxon>Pseudomonadati</taxon>
        <taxon>Pseudomonadota</taxon>
        <taxon>Gammaproteobacteria</taxon>
        <taxon>Alteromonadales</taxon>
        <taxon>Alteromonadaceae</taxon>
        <taxon>Catenovulum</taxon>
    </lineage>
</organism>
<proteinExistence type="predicted"/>